<dbReference type="EMBL" id="JAAKGU010000014">
    <property type="protein sequence ID" value="NGM85156.1"/>
    <property type="molecule type" value="Genomic_DNA"/>
</dbReference>
<name>A0A6M1PPL0_9BACL</name>
<evidence type="ECO:0008006" key="4">
    <source>
        <dbReference type="Google" id="ProtNLM"/>
    </source>
</evidence>
<evidence type="ECO:0000313" key="3">
    <source>
        <dbReference type="Proteomes" id="UP000480151"/>
    </source>
</evidence>
<dbReference type="Proteomes" id="UP000480151">
    <property type="component" value="Unassembled WGS sequence"/>
</dbReference>
<protein>
    <recommendedName>
        <fullName evidence="4">SH3 domain-containing protein</fullName>
    </recommendedName>
</protein>
<keyword evidence="1" id="KW-0732">Signal</keyword>
<organism evidence="2 3">
    <name type="scientific">Paenibacillus apii</name>
    <dbReference type="NCBI Taxonomy" id="1850370"/>
    <lineage>
        <taxon>Bacteria</taxon>
        <taxon>Bacillati</taxon>
        <taxon>Bacillota</taxon>
        <taxon>Bacilli</taxon>
        <taxon>Bacillales</taxon>
        <taxon>Paenibacillaceae</taxon>
        <taxon>Paenibacillus</taxon>
    </lineage>
</organism>
<comment type="caution">
    <text evidence="2">The sequence shown here is derived from an EMBL/GenBank/DDBJ whole genome shotgun (WGS) entry which is preliminary data.</text>
</comment>
<feature type="signal peptide" evidence="1">
    <location>
        <begin position="1"/>
        <end position="23"/>
    </location>
</feature>
<dbReference type="AlphaFoldDB" id="A0A6M1PPL0"/>
<dbReference type="RefSeq" id="WP_165103126.1">
    <property type="nucleotide sequence ID" value="NZ_JAAKGU010000014.1"/>
</dbReference>
<accession>A0A6M1PPL0</accession>
<proteinExistence type="predicted"/>
<sequence length="145" mass="15103">MKKITTIAAAIGLTASIAATASADQVTGTASLATATSSTYGSTVTTATYSGTATSSTYGSNTVIEPVITPEDLKPSTPLIILTRVTPFYFSNGSVMKPAGMLSPQAVDTTGQMITDALGNEWREVYTWLGLAWIKVPNTAYVIMP</sequence>
<keyword evidence="3" id="KW-1185">Reference proteome</keyword>
<evidence type="ECO:0000256" key="1">
    <source>
        <dbReference type="SAM" id="SignalP"/>
    </source>
</evidence>
<gene>
    <name evidence="2" type="ORF">G5B47_22390</name>
</gene>
<feature type="chain" id="PRO_5026700628" description="SH3 domain-containing protein" evidence="1">
    <location>
        <begin position="24"/>
        <end position="145"/>
    </location>
</feature>
<evidence type="ECO:0000313" key="2">
    <source>
        <dbReference type="EMBL" id="NGM85156.1"/>
    </source>
</evidence>
<reference evidence="2 3" key="1">
    <citation type="submission" date="2020-02" db="EMBL/GenBank/DDBJ databases">
        <authorList>
            <person name="Gao J."/>
            <person name="Sun J."/>
        </authorList>
    </citation>
    <scope>NUCLEOTIDE SEQUENCE [LARGE SCALE GENOMIC DNA]</scope>
    <source>
        <strain evidence="2 3">7124</strain>
    </source>
</reference>